<feature type="domain" description="AB hydrolase-1" evidence="1">
    <location>
        <begin position="59"/>
        <end position="208"/>
    </location>
</feature>
<evidence type="ECO:0000313" key="2">
    <source>
        <dbReference type="EMBL" id="KAF9510025.1"/>
    </source>
</evidence>
<reference evidence="2" key="1">
    <citation type="journal article" date="2020" name="Nat. Commun.">
        <title>Large-scale genome sequencing of mycorrhizal fungi provides insights into the early evolution of symbiotic traits.</title>
        <authorList>
            <person name="Miyauchi S."/>
            <person name="Kiss E."/>
            <person name="Kuo A."/>
            <person name="Drula E."/>
            <person name="Kohler A."/>
            <person name="Sanchez-Garcia M."/>
            <person name="Morin E."/>
            <person name="Andreopoulos B."/>
            <person name="Barry K.W."/>
            <person name="Bonito G."/>
            <person name="Buee M."/>
            <person name="Carver A."/>
            <person name="Chen C."/>
            <person name="Cichocki N."/>
            <person name="Clum A."/>
            <person name="Culley D."/>
            <person name="Crous P.W."/>
            <person name="Fauchery L."/>
            <person name="Girlanda M."/>
            <person name="Hayes R.D."/>
            <person name="Keri Z."/>
            <person name="LaButti K."/>
            <person name="Lipzen A."/>
            <person name="Lombard V."/>
            <person name="Magnuson J."/>
            <person name="Maillard F."/>
            <person name="Murat C."/>
            <person name="Nolan M."/>
            <person name="Ohm R.A."/>
            <person name="Pangilinan J."/>
            <person name="Pereira M.F."/>
            <person name="Perotto S."/>
            <person name="Peter M."/>
            <person name="Pfister S."/>
            <person name="Riley R."/>
            <person name="Sitrit Y."/>
            <person name="Stielow J.B."/>
            <person name="Szollosi G."/>
            <person name="Zifcakova L."/>
            <person name="Stursova M."/>
            <person name="Spatafora J.W."/>
            <person name="Tedersoo L."/>
            <person name="Vaario L.M."/>
            <person name="Yamada A."/>
            <person name="Yan M."/>
            <person name="Wang P."/>
            <person name="Xu J."/>
            <person name="Bruns T."/>
            <person name="Baldrian P."/>
            <person name="Vilgalys R."/>
            <person name="Dunand C."/>
            <person name="Henrissat B."/>
            <person name="Grigoriev I.V."/>
            <person name="Hibbett D."/>
            <person name="Nagy L.G."/>
            <person name="Martin F.M."/>
        </authorList>
    </citation>
    <scope>NUCLEOTIDE SEQUENCE</scope>
    <source>
        <strain evidence="2">UP504</strain>
    </source>
</reference>
<keyword evidence="3" id="KW-1185">Reference proteome</keyword>
<evidence type="ECO:0000313" key="3">
    <source>
        <dbReference type="Proteomes" id="UP000886523"/>
    </source>
</evidence>
<name>A0A9P6DTX2_9AGAM</name>
<evidence type="ECO:0000259" key="1">
    <source>
        <dbReference type="Pfam" id="PF00561"/>
    </source>
</evidence>
<dbReference type="EMBL" id="MU129024">
    <property type="protein sequence ID" value="KAF9510025.1"/>
    <property type="molecule type" value="Genomic_DNA"/>
</dbReference>
<protein>
    <recommendedName>
        <fullName evidence="1">AB hydrolase-1 domain-containing protein</fullName>
    </recommendedName>
</protein>
<dbReference type="InterPro" id="IPR000073">
    <property type="entry name" value="AB_hydrolase_1"/>
</dbReference>
<proteinExistence type="predicted"/>
<sequence>MSSSHESFPISRFDTFDITIETVDPSKSVTIHGVTSKNTSLPALLLLHGHPQTHHIWKTLGHETFYLVGHDRGGRVAHRLALDYPEAVIKMIVLDIAPTLAMYEQTGHDFATVYWHWFFLIQPAPLPEELILASPLAYLKRGGLDKPSEVFSRPAIESYHANFSDPACVHAMCEDYRASAPRGIDLTLDQEDISVGRRIKAPFMVLWGLKGVIEALFDCKKEWGRVCEGTVHGRSVPTGHFIPEG</sequence>
<dbReference type="Pfam" id="PF00561">
    <property type="entry name" value="Abhydrolase_1"/>
    <property type="match status" value="1"/>
</dbReference>
<gene>
    <name evidence="2" type="ORF">BS47DRAFT_1373376</name>
</gene>
<organism evidence="2 3">
    <name type="scientific">Hydnum rufescens UP504</name>
    <dbReference type="NCBI Taxonomy" id="1448309"/>
    <lineage>
        <taxon>Eukaryota</taxon>
        <taxon>Fungi</taxon>
        <taxon>Dikarya</taxon>
        <taxon>Basidiomycota</taxon>
        <taxon>Agaricomycotina</taxon>
        <taxon>Agaricomycetes</taxon>
        <taxon>Cantharellales</taxon>
        <taxon>Hydnaceae</taxon>
        <taxon>Hydnum</taxon>
    </lineage>
</organism>
<dbReference type="Gene3D" id="3.40.50.1820">
    <property type="entry name" value="alpha/beta hydrolase"/>
    <property type="match status" value="1"/>
</dbReference>
<accession>A0A9P6DTX2</accession>
<dbReference type="OrthoDB" id="6431331at2759"/>
<dbReference type="InterPro" id="IPR029058">
    <property type="entry name" value="AB_hydrolase_fold"/>
</dbReference>
<comment type="caution">
    <text evidence="2">The sequence shown here is derived from an EMBL/GenBank/DDBJ whole genome shotgun (WGS) entry which is preliminary data.</text>
</comment>
<dbReference type="PANTHER" id="PTHR43329">
    <property type="entry name" value="EPOXIDE HYDROLASE"/>
    <property type="match status" value="1"/>
</dbReference>
<dbReference type="SUPFAM" id="SSF53474">
    <property type="entry name" value="alpha/beta-Hydrolases"/>
    <property type="match status" value="1"/>
</dbReference>
<dbReference type="AlphaFoldDB" id="A0A9P6DTX2"/>
<dbReference type="Proteomes" id="UP000886523">
    <property type="component" value="Unassembled WGS sequence"/>
</dbReference>